<accession>A0A1G2KP65</accession>
<organism evidence="7 8">
    <name type="scientific">Candidatus Sungbacteria bacterium RIFCSPHIGHO2_02_FULL_49_20</name>
    <dbReference type="NCBI Taxonomy" id="1802272"/>
    <lineage>
        <taxon>Bacteria</taxon>
        <taxon>Candidatus Sungiibacteriota</taxon>
    </lineage>
</organism>
<comment type="subcellular location">
    <subcellularLocation>
        <location evidence="1">Membrane</location>
        <topology evidence="1">Single-pass membrane protein</topology>
    </subcellularLocation>
</comment>
<dbReference type="EMBL" id="MHQK01000033">
    <property type="protein sequence ID" value="OHA01200.1"/>
    <property type="molecule type" value="Genomic_DNA"/>
</dbReference>
<dbReference type="GO" id="GO:0015628">
    <property type="term" value="P:protein secretion by the type II secretion system"/>
    <property type="evidence" value="ECO:0007669"/>
    <property type="project" value="InterPro"/>
</dbReference>
<name>A0A1G2KP65_9BACT</name>
<dbReference type="AlphaFoldDB" id="A0A1G2KP65"/>
<dbReference type="Proteomes" id="UP000178710">
    <property type="component" value="Unassembled WGS sequence"/>
</dbReference>
<dbReference type="InterPro" id="IPR000983">
    <property type="entry name" value="Bac_GSPG_pilin"/>
</dbReference>
<feature type="transmembrane region" description="Helical" evidence="6">
    <location>
        <begin position="35"/>
        <end position="61"/>
    </location>
</feature>
<sequence>MMKTFLKRSGVLKGFTPLEVSLAPKARVRRTSAGLLLTGFTLIELLVVIAIIGLLASIVLASLGTARQRSRDARRLADVKSIRTALELYYGTCAGYPVVAAEALLTTTLATPSCPGTITLASFLPQIPANPSPGGRTYNYCTKLSPVSGGCGTGTANYSFEFQLEGSVGGYVGGTNYIATPAGIIAGDN</sequence>
<dbReference type="PROSITE" id="PS00409">
    <property type="entry name" value="PROKAR_NTER_METHYL"/>
    <property type="match status" value="1"/>
</dbReference>
<dbReference type="GO" id="GO:0015627">
    <property type="term" value="C:type II protein secretion system complex"/>
    <property type="evidence" value="ECO:0007669"/>
    <property type="project" value="InterPro"/>
</dbReference>
<keyword evidence="5 6" id="KW-0472">Membrane</keyword>
<dbReference type="GO" id="GO:0016020">
    <property type="term" value="C:membrane"/>
    <property type="evidence" value="ECO:0007669"/>
    <property type="project" value="UniProtKB-SubCell"/>
</dbReference>
<comment type="caution">
    <text evidence="7">The sequence shown here is derived from an EMBL/GenBank/DDBJ whole genome shotgun (WGS) entry which is preliminary data.</text>
</comment>
<evidence type="ECO:0000313" key="8">
    <source>
        <dbReference type="Proteomes" id="UP000178710"/>
    </source>
</evidence>
<reference evidence="7 8" key="1">
    <citation type="journal article" date="2016" name="Nat. Commun.">
        <title>Thousands of microbial genomes shed light on interconnected biogeochemical processes in an aquifer system.</title>
        <authorList>
            <person name="Anantharaman K."/>
            <person name="Brown C.T."/>
            <person name="Hug L.A."/>
            <person name="Sharon I."/>
            <person name="Castelle C.J."/>
            <person name="Probst A.J."/>
            <person name="Thomas B.C."/>
            <person name="Singh A."/>
            <person name="Wilkins M.J."/>
            <person name="Karaoz U."/>
            <person name="Brodie E.L."/>
            <person name="Williams K.H."/>
            <person name="Hubbard S.S."/>
            <person name="Banfield J.F."/>
        </authorList>
    </citation>
    <scope>NUCLEOTIDE SEQUENCE [LARGE SCALE GENOMIC DNA]</scope>
</reference>
<evidence type="ECO:0000256" key="4">
    <source>
        <dbReference type="ARBA" id="ARBA00022989"/>
    </source>
</evidence>
<evidence type="ECO:0000256" key="3">
    <source>
        <dbReference type="ARBA" id="ARBA00022692"/>
    </source>
</evidence>
<dbReference type="PANTHER" id="PTHR30093">
    <property type="entry name" value="GENERAL SECRETION PATHWAY PROTEIN G"/>
    <property type="match status" value="1"/>
</dbReference>
<evidence type="ECO:0000256" key="2">
    <source>
        <dbReference type="ARBA" id="ARBA00022481"/>
    </source>
</evidence>
<evidence type="ECO:0000256" key="5">
    <source>
        <dbReference type="ARBA" id="ARBA00023136"/>
    </source>
</evidence>
<dbReference type="InterPro" id="IPR045584">
    <property type="entry name" value="Pilin-like"/>
</dbReference>
<evidence type="ECO:0000313" key="7">
    <source>
        <dbReference type="EMBL" id="OHA01200.1"/>
    </source>
</evidence>
<dbReference type="SUPFAM" id="SSF54523">
    <property type="entry name" value="Pili subunits"/>
    <property type="match status" value="1"/>
</dbReference>
<dbReference type="PANTHER" id="PTHR30093:SF44">
    <property type="entry name" value="TYPE II SECRETION SYSTEM CORE PROTEIN G"/>
    <property type="match status" value="1"/>
</dbReference>
<dbReference type="NCBIfam" id="TIGR02532">
    <property type="entry name" value="IV_pilin_GFxxxE"/>
    <property type="match status" value="1"/>
</dbReference>
<dbReference type="Gene3D" id="3.30.700.10">
    <property type="entry name" value="Glycoprotein, Type 4 Pilin"/>
    <property type="match status" value="1"/>
</dbReference>
<gene>
    <name evidence="7" type="ORF">A3C12_01635</name>
</gene>
<evidence type="ECO:0008006" key="9">
    <source>
        <dbReference type="Google" id="ProtNLM"/>
    </source>
</evidence>
<dbReference type="InterPro" id="IPR012902">
    <property type="entry name" value="N_methyl_site"/>
</dbReference>
<dbReference type="PRINTS" id="PR00813">
    <property type="entry name" value="BCTERIALGSPG"/>
</dbReference>
<keyword evidence="4 6" id="KW-1133">Transmembrane helix</keyword>
<evidence type="ECO:0000256" key="1">
    <source>
        <dbReference type="ARBA" id="ARBA00004167"/>
    </source>
</evidence>
<dbReference type="Pfam" id="PF07963">
    <property type="entry name" value="N_methyl"/>
    <property type="match status" value="1"/>
</dbReference>
<evidence type="ECO:0000256" key="6">
    <source>
        <dbReference type="SAM" id="Phobius"/>
    </source>
</evidence>
<keyword evidence="3 6" id="KW-0812">Transmembrane</keyword>
<protein>
    <recommendedName>
        <fullName evidence="9">Type II secretion system protein GspG C-terminal domain-containing protein</fullName>
    </recommendedName>
</protein>
<proteinExistence type="predicted"/>
<keyword evidence="2" id="KW-0488">Methylation</keyword>